<dbReference type="AlphaFoldDB" id="A0A0P0W225"/>
<protein>
    <submittedName>
        <fullName evidence="1">Os03g0678000 protein</fullName>
    </submittedName>
</protein>
<evidence type="ECO:0000313" key="2">
    <source>
        <dbReference type="Proteomes" id="UP000059680"/>
    </source>
</evidence>
<name>A0A0P0W225_ORYSJ</name>
<dbReference type="EMBL" id="AP014959">
    <property type="protein sequence ID" value="BAS85732.1"/>
    <property type="molecule type" value="Genomic_DNA"/>
</dbReference>
<dbReference type="InParanoid" id="A0A0P0W225"/>
<dbReference type="Proteomes" id="UP000059680">
    <property type="component" value="Chromosome 3"/>
</dbReference>
<keyword evidence="2" id="KW-1185">Reference proteome</keyword>
<accession>A0A0P0W225</accession>
<proteinExistence type="predicted"/>
<sequence>MHCSGRPSGKPWERMEWSEPAAMNGMTTQRWLPTVKEQCARSTLRCDSSAMAFASRHTSSRLARDRSRSIALMATTADPSGTHAALYTTALTPLPILHSSRYDPASSGYLAC</sequence>
<dbReference type="PaxDb" id="39947-A0A0P0W225"/>
<reference evidence="1 2" key="2">
    <citation type="journal article" date="2013" name="Plant Cell Physiol.">
        <title>Rice Annotation Project Database (RAP-DB): an integrative and interactive database for rice genomics.</title>
        <authorList>
            <person name="Sakai H."/>
            <person name="Lee S.S."/>
            <person name="Tanaka T."/>
            <person name="Numa H."/>
            <person name="Kim J."/>
            <person name="Kawahara Y."/>
            <person name="Wakimoto H."/>
            <person name="Yang C.C."/>
            <person name="Iwamoto M."/>
            <person name="Abe T."/>
            <person name="Yamada Y."/>
            <person name="Muto A."/>
            <person name="Inokuchi H."/>
            <person name="Ikemura T."/>
            <person name="Matsumoto T."/>
            <person name="Sasaki T."/>
            <person name="Itoh T."/>
        </authorList>
    </citation>
    <scope>NUCLEOTIDE SEQUENCE [LARGE SCALE GENOMIC DNA]</scope>
    <source>
        <strain evidence="2">cv. Nipponbare</strain>
    </source>
</reference>
<organism evidence="1 2">
    <name type="scientific">Oryza sativa subsp. japonica</name>
    <name type="common">Rice</name>
    <dbReference type="NCBI Taxonomy" id="39947"/>
    <lineage>
        <taxon>Eukaryota</taxon>
        <taxon>Viridiplantae</taxon>
        <taxon>Streptophyta</taxon>
        <taxon>Embryophyta</taxon>
        <taxon>Tracheophyta</taxon>
        <taxon>Spermatophyta</taxon>
        <taxon>Magnoliopsida</taxon>
        <taxon>Liliopsida</taxon>
        <taxon>Poales</taxon>
        <taxon>Poaceae</taxon>
        <taxon>BOP clade</taxon>
        <taxon>Oryzoideae</taxon>
        <taxon>Oryzeae</taxon>
        <taxon>Oryzinae</taxon>
        <taxon>Oryza</taxon>
        <taxon>Oryza sativa</taxon>
    </lineage>
</organism>
<gene>
    <name evidence="1" type="ordered locus">Os03g0678000</name>
    <name evidence="1" type="ORF">OSNPB_030678000</name>
</gene>
<reference evidence="1 2" key="3">
    <citation type="journal article" date="2013" name="Rice">
        <title>Improvement of the Oryza sativa Nipponbare reference genome using next generation sequence and optical map data.</title>
        <authorList>
            <person name="Kawahara Y."/>
            <person name="de la Bastide M."/>
            <person name="Hamilton J.P."/>
            <person name="Kanamori H."/>
            <person name="McCombie W.R."/>
            <person name="Ouyang S."/>
            <person name="Schwartz D.C."/>
            <person name="Tanaka T."/>
            <person name="Wu J."/>
            <person name="Zhou S."/>
            <person name="Childs K.L."/>
            <person name="Davidson R.M."/>
            <person name="Lin H."/>
            <person name="Quesada-Ocampo L."/>
            <person name="Vaillancourt B."/>
            <person name="Sakai H."/>
            <person name="Lee S.S."/>
            <person name="Kim J."/>
            <person name="Numa H."/>
            <person name="Itoh T."/>
            <person name="Buell C.R."/>
            <person name="Matsumoto T."/>
        </authorList>
    </citation>
    <scope>NUCLEOTIDE SEQUENCE [LARGE SCALE GENOMIC DNA]</scope>
    <source>
        <strain evidence="2">cv. Nipponbare</strain>
    </source>
</reference>
<reference evidence="2" key="1">
    <citation type="journal article" date="2005" name="Nature">
        <title>The map-based sequence of the rice genome.</title>
        <authorList>
            <consortium name="International rice genome sequencing project (IRGSP)"/>
            <person name="Matsumoto T."/>
            <person name="Wu J."/>
            <person name="Kanamori H."/>
            <person name="Katayose Y."/>
            <person name="Fujisawa M."/>
            <person name="Namiki N."/>
            <person name="Mizuno H."/>
            <person name="Yamamoto K."/>
            <person name="Antonio B.A."/>
            <person name="Baba T."/>
            <person name="Sakata K."/>
            <person name="Nagamura Y."/>
            <person name="Aoki H."/>
            <person name="Arikawa K."/>
            <person name="Arita K."/>
            <person name="Bito T."/>
            <person name="Chiden Y."/>
            <person name="Fujitsuka N."/>
            <person name="Fukunaka R."/>
            <person name="Hamada M."/>
            <person name="Harada C."/>
            <person name="Hayashi A."/>
            <person name="Hijishita S."/>
            <person name="Honda M."/>
            <person name="Hosokawa S."/>
            <person name="Ichikawa Y."/>
            <person name="Idonuma A."/>
            <person name="Iijima M."/>
            <person name="Ikeda M."/>
            <person name="Ikeno M."/>
            <person name="Ito K."/>
            <person name="Ito S."/>
            <person name="Ito T."/>
            <person name="Ito Y."/>
            <person name="Ito Y."/>
            <person name="Iwabuchi A."/>
            <person name="Kamiya K."/>
            <person name="Karasawa W."/>
            <person name="Kurita K."/>
            <person name="Katagiri S."/>
            <person name="Kikuta A."/>
            <person name="Kobayashi H."/>
            <person name="Kobayashi N."/>
            <person name="Machita K."/>
            <person name="Maehara T."/>
            <person name="Masukawa M."/>
            <person name="Mizubayashi T."/>
            <person name="Mukai Y."/>
            <person name="Nagasaki H."/>
            <person name="Nagata Y."/>
            <person name="Naito S."/>
            <person name="Nakashima M."/>
            <person name="Nakama Y."/>
            <person name="Nakamichi Y."/>
            <person name="Nakamura M."/>
            <person name="Meguro A."/>
            <person name="Negishi M."/>
            <person name="Ohta I."/>
            <person name="Ohta T."/>
            <person name="Okamoto M."/>
            <person name="Ono N."/>
            <person name="Saji S."/>
            <person name="Sakaguchi M."/>
            <person name="Sakai K."/>
            <person name="Shibata M."/>
            <person name="Shimokawa T."/>
            <person name="Song J."/>
            <person name="Takazaki Y."/>
            <person name="Terasawa K."/>
            <person name="Tsugane M."/>
            <person name="Tsuji K."/>
            <person name="Ueda S."/>
            <person name="Waki K."/>
            <person name="Yamagata H."/>
            <person name="Yamamoto M."/>
            <person name="Yamamoto S."/>
            <person name="Yamane H."/>
            <person name="Yoshiki S."/>
            <person name="Yoshihara R."/>
            <person name="Yukawa K."/>
            <person name="Zhong H."/>
            <person name="Yano M."/>
            <person name="Yuan Q."/>
            <person name="Ouyang S."/>
            <person name="Liu J."/>
            <person name="Jones K.M."/>
            <person name="Gansberger K."/>
            <person name="Moffat K."/>
            <person name="Hill J."/>
            <person name="Bera J."/>
            <person name="Fadrosh D."/>
            <person name="Jin S."/>
            <person name="Johri S."/>
            <person name="Kim M."/>
            <person name="Overton L."/>
            <person name="Reardon M."/>
            <person name="Tsitrin T."/>
            <person name="Vuong H."/>
            <person name="Weaver B."/>
            <person name="Ciecko A."/>
            <person name="Tallon L."/>
            <person name="Jackson J."/>
            <person name="Pai G."/>
            <person name="Aken S.V."/>
            <person name="Utterback T."/>
            <person name="Reidmuller S."/>
            <person name="Feldblyum T."/>
            <person name="Hsiao J."/>
            <person name="Zismann V."/>
            <person name="Iobst S."/>
            <person name="de Vazeille A.R."/>
            <person name="Buell C.R."/>
            <person name="Ying K."/>
            <person name="Li Y."/>
            <person name="Lu T."/>
            <person name="Huang Y."/>
            <person name="Zhao Q."/>
            <person name="Feng Q."/>
            <person name="Zhang L."/>
            <person name="Zhu J."/>
            <person name="Weng Q."/>
            <person name="Mu J."/>
            <person name="Lu Y."/>
            <person name="Fan D."/>
            <person name="Liu Y."/>
            <person name="Guan J."/>
            <person name="Zhang Y."/>
            <person name="Yu S."/>
            <person name="Liu X."/>
            <person name="Zhang Y."/>
            <person name="Hong G."/>
            <person name="Han B."/>
            <person name="Choisne N."/>
            <person name="Demange N."/>
            <person name="Orjeda G."/>
            <person name="Samain S."/>
            <person name="Cattolico L."/>
            <person name="Pelletier E."/>
            <person name="Couloux A."/>
            <person name="Segurens B."/>
            <person name="Wincker P."/>
            <person name="D'Hont A."/>
            <person name="Scarpelli C."/>
            <person name="Weissenbach J."/>
            <person name="Salanoubat M."/>
            <person name="Quetier F."/>
            <person name="Yu Y."/>
            <person name="Kim H.R."/>
            <person name="Rambo T."/>
            <person name="Currie J."/>
            <person name="Collura K."/>
            <person name="Luo M."/>
            <person name="Yang T."/>
            <person name="Ammiraju J.S.S."/>
            <person name="Engler F."/>
            <person name="Soderlund C."/>
            <person name="Wing R.A."/>
            <person name="Palmer L.E."/>
            <person name="de la Bastide M."/>
            <person name="Spiegel L."/>
            <person name="Nascimento L."/>
            <person name="Zutavern T."/>
            <person name="O'Shaughnessy A."/>
            <person name="Dike S."/>
            <person name="Dedhia N."/>
            <person name="Preston R."/>
            <person name="Balija V."/>
            <person name="McCombie W.R."/>
            <person name="Chow T."/>
            <person name="Chen H."/>
            <person name="Chung M."/>
            <person name="Chen C."/>
            <person name="Shaw J."/>
            <person name="Wu H."/>
            <person name="Hsiao K."/>
            <person name="Chao Y."/>
            <person name="Chu M."/>
            <person name="Cheng C."/>
            <person name="Hour A."/>
            <person name="Lee P."/>
            <person name="Lin S."/>
            <person name="Lin Y."/>
            <person name="Liou J."/>
            <person name="Liu S."/>
            <person name="Hsing Y."/>
            <person name="Raghuvanshi S."/>
            <person name="Mohanty A."/>
            <person name="Bharti A.K."/>
            <person name="Gaur A."/>
            <person name="Gupta V."/>
            <person name="Kumar D."/>
            <person name="Ravi V."/>
            <person name="Vij S."/>
            <person name="Kapur A."/>
            <person name="Khurana P."/>
            <person name="Khurana P."/>
            <person name="Khurana J.P."/>
            <person name="Tyagi A.K."/>
            <person name="Gaikwad K."/>
            <person name="Singh A."/>
            <person name="Dalal V."/>
            <person name="Srivastava S."/>
            <person name="Dixit A."/>
            <person name="Pal A.K."/>
            <person name="Ghazi I.A."/>
            <person name="Yadav M."/>
            <person name="Pandit A."/>
            <person name="Bhargava A."/>
            <person name="Sureshbabu K."/>
            <person name="Batra K."/>
            <person name="Sharma T.R."/>
            <person name="Mohapatra T."/>
            <person name="Singh N.K."/>
            <person name="Messing J."/>
            <person name="Nelson A.B."/>
            <person name="Fuks G."/>
            <person name="Kavchok S."/>
            <person name="Keizer G."/>
            <person name="Linton E."/>
            <person name="Llaca V."/>
            <person name="Song R."/>
            <person name="Tanyolac B."/>
            <person name="Young S."/>
            <person name="Ho-Il K."/>
            <person name="Hahn J.H."/>
            <person name="Sangsakoo G."/>
            <person name="Vanavichit A."/>
            <person name="de Mattos Luiz.A.T."/>
            <person name="Zimmer P.D."/>
            <person name="Malone G."/>
            <person name="Dellagostin O."/>
            <person name="de Oliveira A.C."/>
            <person name="Bevan M."/>
            <person name="Bancroft I."/>
            <person name="Minx P."/>
            <person name="Cordum H."/>
            <person name="Wilson R."/>
            <person name="Cheng Z."/>
            <person name="Jin W."/>
            <person name="Jiang J."/>
            <person name="Leong S.A."/>
            <person name="Iwama H."/>
            <person name="Gojobori T."/>
            <person name="Itoh T."/>
            <person name="Niimura Y."/>
            <person name="Fujii Y."/>
            <person name="Habara T."/>
            <person name="Sakai H."/>
            <person name="Sato Y."/>
            <person name="Wilson G."/>
            <person name="Kumar K."/>
            <person name="McCouch S."/>
            <person name="Juretic N."/>
            <person name="Hoen D."/>
            <person name="Wright S."/>
            <person name="Bruskiewich R."/>
            <person name="Bureau T."/>
            <person name="Miyao A."/>
            <person name="Hirochika H."/>
            <person name="Nishikawa T."/>
            <person name="Kadowaki K."/>
            <person name="Sugiura M."/>
            <person name="Burr B."/>
            <person name="Sasaki T."/>
        </authorList>
    </citation>
    <scope>NUCLEOTIDE SEQUENCE [LARGE SCALE GENOMIC DNA]</scope>
    <source>
        <strain evidence="2">cv. Nipponbare</strain>
    </source>
</reference>
<evidence type="ECO:0000313" key="1">
    <source>
        <dbReference type="EMBL" id="BAS85732.1"/>
    </source>
</evidence>